<feature type="region of interest" description="Disordered" evidence="1">
    <location>
        <begin position="1"/>
        <end position="20"/>
    </location>
</feature>
<evidence type="ECO:0000313" key="2">
    <source>
        <dbReference type="EMBL" id="XCN12227.1"/>
    </source>
</evidence>
<gene>
    <name evidence="2" type="ORF">R1Y80_00640</name>
</gene>
<protein>
    <submittedName>
        <fullName evidence="2">Uncharacterized protein</fullName>
    </submittedName>
</protein>
<accession>A0AAU8K9A0</accession>
<organism evidence="2">
    <name type="scientific">Streptomyces sp. JL1001</name>
    <dbReference type="NCBI Taxonomy" id="3078227"/>
    <lineage>
        <taxon>Bacteria</taxon>
        <taxon>Bacillati</taxon>
        <taxon>Actinomycetota</taxon>
        <taxon>Actinomycetes</taxon>
        <taxon>Kitasatosporales</taxon>
        <taxon>Streptomycetaceae</taxon>
        <taxon>Streptomyces</taxon>
    </lineage>
</organism>
<proteinExistence type="predicted"/>
<reference evidence="2" key="1">
    <citation type="submission" date="2023-10" db="EMBL/GenBank/DDBJ databases">
        <title>Complete genome sequence of Streptomyces sp. JL1001.</title>
        <authorList>
            <person name="Jiang L."/>
        </authorList>
    </citation>
    <scope>NUCLEOTIDE SEQUENCE</scope>
    <source>
        <strain evidence="2">JL1001</strain>
    </source>
</reference>
<dbReference type="RefSeq" id="WP_354596056.1">
    <property type="nucleotide sequence ID" value="NZ_CP136798.1"/>
</dbReference>
<dbReference type="EMBL" id="CP136798">
    <property type="protein sequence ID" value="XCN12227.1"/>
    <property type="molecule type" value="Genomic_DNA"/>
</dbReference>
<sequence>MTMTQRRMRRGDTLTANPSQGIRVHRAGALRRTAAGRYALPLTVENNGRLLGPALLVLTYADAAEIRAELDRLLTDPPTPDLGGSSE</sequence>
<name>A0AAU8K9A0_9ACTN</name>
<evidence type="ECO:0000256" key="1">
    <source>
        <dbReference type="SAM" id="MobiDB-lite"/>
    </source>
</evidence>
<dbReference type="AlphaFoldDB" id="A0AAU8K9A0"/>